<protein>
    <recommendedName>
        <fullName evidence="1">Cytosolic endo-beta-N-acetylglucosaminidase TIM barrel domain-containing protein</fullName>
    </recommendedName>
</protein>
<dbReference type="RefSeq" id="WP_219748786.1">
    <property type="nucleotide sequence ID" value="NZ_JAHXZN010000003.1"/>
</dbReference>
<evidence type="ECO:0000313" key="2">
    <source>
        <dbReference type="EMBL" id="MBW6531402.1"/>
    </source>
</evidence>
<name>A0ABS7BPL4_9SPHN</name>
<dbReference type="PANTHER" id="PTHR13246">
    <property type="entry name" value="ENDO BETA N-ACETYLGLUCOSAMINIDASE"/>
    <property type="match status" value="1"/>
</dbReference>
<dbReference type="Proteomes" id="UP000759103">
    <property type="component" value="Unassembled WGS sequence"/>
</dbReference>
<feature type="domain" description="Cytosolic endo-beta-N-acetylglucosaminidase TIM barrel" evidence="1">
    <location>
        <begin position="178"/>
        <end position="285"/>
    </location>
</feature>
<organism evidence="2 3">
    <name type="scientific">Sphingomonas citri</name>
    <dbReference type="NCBI Taxonomy" id="2862499"/>
    <lineage>
        <taxon>Bacteria</taxon>
        <taxon>Pseudomonadati</taxon>
        <taxon>Pseudomonadota</taxon>
        <taxon>Alphaproteobacteria</taxon>
        <taxon>Sphingomonadales</taxon>
        <taxon>Sphingomonadaceae</taxon>
        <taxon>Sphingomonas</taxon>
    </lineage>
</organism>
<dbReference type="PANTHER" id="PTHR13246:SF1">
    <property type="entry name" value="CYTOSOLIC ENDO-BETA-N-ACETYLGLUCOSAMINIDASE"/>
    <property type="match status" value="1"/>
</dbReference>
<dbReference type="InterPro" id="IPR032979">
    <property type="entry name" value="ENGase"/>
</dbReference>
<gene>
    <name evidence="2" type="ORF">KZ820_11720</name>
</gene>
<sequence length="784" mass="81656">MADQSSTDSAVAVAHGTAAIARREVVLAGLGLLSSASLAAVLGGGRDSEVAAAGTEAVAAIERRPPGAGSVSPGAVSGAAPILPMLPGSTADAFARLMAYDPAADPDAAYFRSAVPLAPRIAPFAATQAHPRLDPRAGAATLATTNRTIAPDAPDVWRAVRHATTPAGGVQVARRLGVHDIVVQWGGTGIVPNPALTDAAHRNGALCLGTIWQPDARLFDGSVVPVERVAEKLVALARYFGFDGYFVNHELGSAQAKAQVAGLMAAMHAVARRARVAPFHLQHYDGHGDLRDLFAPDASGAPAADTVMIDQGWSGYNGPGGCCTSWPADPATLAAGASAFQRTPADVFFGLQLYPGPGFIGAAAPRVISPDGGSGREGGTAGGGLQLYSVDDGCLNLWRARQAGRGAAFLDAAADVATVERLVYSGQTQNPALSNAPSAAQQAVYDSGRLSWGDTTLYRLSEWATTDGTLARFSPDQADLPITYGVANFIAERSVIGAAPFATHFNEGEGQAFFVEGRRVSDTAWFNLGIQDVLPTWQWWRAPFEGLTDRAAEAPGLLEVGLDQAIAYDGGSSLRVYGLLGVGAATRVHLFKTDIAVAGATAVELVTLARAADRARTRLGLIFADRPDRPEWLPLPPGWPAAGEGGWTLSRLDLGRFSGRRMASILLGFEPGDGGAAPLDLRVGRFAITGEELVSLAPPRGLRLDRRVTDAATGAIGLGLRWEDDGRFDVFRVDAQGGARRWLGRIDGRCFYAPAALPAGTESAIIEVQAIGDGRRGGAARLRV</sequence>
<keyword evidence="3" id="KW-1185">Reference proteome</keyword>
<evidence type="ECO:0000259" key="1">
    <source>
        <dbReference type="Pfam" id="PF03644"/>
    </source>
</evidence>
<dbReference type="EMBL" id="JAHXZN010000003">
    <property type="protein sequence ID" value="MBW6531402.1"/>
    <property type="molecule type" value="Genomic_DNA"/>
</dbReference>
<reference evidence="2 3" key="1">
    <citation type="submission" date="2021-07" db="EMBL/GenBank/DDBJ databases">
        <title>Sphingomonas sp.</title>
        <authorList>
            <person name="Feng G."/>
            <person name="Li J."/>
            <person name="Pan M."/>
        </authorList>
    </citation>
    <scope>NUCLEOTIDE SEQUENCE [LARGE SCALE GENOMIC DNA]</scope>
    <source>
        <strain evidence="2 3">RRHST34</strain>
    </source>
</reference>
<evidence type="ECO:0000313" key="3">
    <source>
        <dbReference type="Proteomes" id="UP000759103"/>
    </source>
</evidence>
<dbReference type="Gene3D" id="3.20.20.80">
    <property type="entry name" value="Glycosidases"/>
    <property type="match status" value="1"/>
</dbReference>
<dbReference type="Pfam" id="PF03644">
    <property type="entry name" value="Glyco_hydro_85"/>
    <property type="match status" value="1"/>
</dbReference>
<accession>A0ABS7BPL4</accession>
<dbReference type="Gene3D" id="2.60.120.260">
    <property type="entry name" value="Galactose-binding domain-like"/>
    <property type="match status" value="1"/>
</dbReference>
<proteinExistence type="predicted"/>
<comment type="caution">
    <text evidence="2">The sequence shown here is derived from an EMBL/GenBank/DDBJ whole genome shotgun (WGS) entry which is preliminary data.</text>
</comment>
<dbReference type="InterPro" id="IPR005201">
    <property type="entry name" value="TIM_ENGase"/>
</dbReference>